<evidence type="ECO:0000256" key="1">
    <source>
        <dbReference type="ARBA" id="ARBA00022801"/>
    </source>
</evidence>
<comment type="caution">
    <text evidence="3">The sequence shown here is derived from an EMBL/GenBank/DDBJ whole genome shotgun (WGS) entry which is preliminary data.</text>
</comment>
<dbReference type="RefSeq" id="WP_186982422.1">
    <property type="nucleotide sequence ID" value="NZ_JACOQH010000007.1"/>
</dbReference>
<dbReference type="InterPro" id="IPR029058">
    <property type="entry name" value="AB_hydrolase_fold"/>
</dbReference>
<dbReference type="InterPro" id="IPR013094">
    <property type="entry name" value="AB_hydrolase_3"/>
</dbReference>
<dbReference type="Proteomes" id="UP000621540">
    <property type="component" value="Unassembled WGS sequence"/>
</dbReference>
<dbReference type="EMBL" id="JACOQH010000007">
    <property type="protein sequence ID" value="MBC5754352.1"/>
    <property type="molecule type" value="Genomic_DNA"/>
</dbReference>
<keyword evidence="1 3" id="KW-0378">Hydrolase</keyword>
<dbReference type="Pfam" id="PF07859">
    <property type="entry name" value="Abhydrolase_3"/>
    <property type="match status" value="1"/>
</dbReference>
<protein>
    <submittedName>
        <fullName evidence="3">Alpha/beta hydrolase</fullName>
    </submittedName>
</protein>
<dbReference type="Gene3D" id="3.40.50.1820">
    <property type="entry name" value="alpha/beta hydrolase"/>
    <property type="match status" value="1"/>
</dbReference>
<proteinExistence type="predicted"/>
<keyword evidence="4" id="KW-1185">Reference proteome</keyword>
<organism evidence="3 4">
    <name type="scientific">Roseburia yibonii</name>
    <dbReference type="NCBI Taxonomy" id="2763063"/>
    <lineage>
        <taxon>Bacteria</taxon>
        <taxon>Bacillati</taxon>
        <taxon>Bacillota</taxon>
        <taxon>Clostridia</taxon>
        <taxon>Lachnospirales</taxon>
        <taxon>Lachnospiraceae</taxon>
        <taxon>Roseburia</taxon>
    </lineage>
</organism>
<dbReference type="PANTHER" id="PTHR48081">
    <property type="entry name" value="AB HYDROLASE SUPERFAMILY PROTEIN C4A8.06C"/>
    <property type="match status" value="1"/>
</dbReference>
<feature type="domain" description="Alpha/beta hydrolase fold-3" evidence="2">
    <location>
        <begin position="67"/>
        <end position="265"/>
    </location>
</feature>
<evidence type="ECO:0000259" key="2">
    <source>
        <dbReference type="Pfam" id="PF07859"/>
    </source>
</evidence>
<name>A0ABR7IBQ8_9FIRM</name>
<dbReference type="GO" id="GO:0016787">
    <property type="term" value="F:hydrolase activity"/>
    <property type="evidence" value="ECO:0007669"/>
    <property type="project" value="UniProtKB-KW"/>
</dbReference>
<reference evidence="3 4" key="1">
    <citation type="submission" date="2020-08" db="EMBL/GenBank/DDBJ databases">
        <title>Genome public.</title>
        <authorList>
            <person name="Liu C."/>
            <person name="Sun Q."/>
        </authorList>
    </citation>
    <scope>NUCLEOTIDE SEQUENCE [LARGE SCALE GENOMIC DNA]</scope>
    <source>
        <strain evidence="3 4">BX0805</strain>
    </source>
</reference>
<accession>A0ABR7IBQ8</accession>
<dbReference type="InterPro" id="IPR050300">
    <property type="entry name" value="GDXG_lipolytic_enzyme"/>
</dbReference>
<evidence type="ECO:0000313" key="4">
    <source>
        <dbReference type="Proteomes" id="UP000621540"/>
    </source>
</evidence>
<dbReference type="SUPFAM" id="SSF53474">
    <property type="entry name" value="alpha/beta-Hydrolases"/>
    <property type="match status" value="1"/>
</dbReference>
<gene>
    <name evidence="3" type="ORF">H8Z76_10085</name>
</gene>
<evidence type="ECO:0000313" key="3">
    <source>
        <dbReference type="EMBL" id="MBC5754352.1"/>
    </source>
</evidence>
<sequence>MSQFFIKNFYKQRADFAKEAAARDKVLSFPEGVIEQKDIRYLDDRIEAHRLDIFRPADRDGDTLPVIVNVHGGGLLLGSKEFNRFFCARLSALGFLVYSIEYRLVPDCEFYEQLSDFSDAMNFIKDRIVSDHGDPSRVYAVGDSGGACLLVYGTAAGNCPAVAKAAHITPSALKFRALGLISGMFYTTRFDKIGLFLPRYLYGKHYKKRAFAPYTNPDHADIAGSLPPCFLITSYRDHLRHYTINFEKALTRCHTPHELLDFPDDPRLTHAFCVFEPFMEESTDAITSMTQFLLKY</sequence>